<keyword evidence="4" id="KW-1185">Reference proteome</keyword>
<feature type="transmembrane region" description="Helical" evidence="2">
    <location>
        <begin position="12"/>
        <end position="36"/>
    </location>
</feature>
<feature type="transmembrane region" description="Helical" evidence="2">
    <location>
        <begin position="202"/>
        <end position="221"/>
    </location>
</feature>
<feature type="region of interest" description="Disordered" evidence="1">
    <location>
        <begin position="380"/>
        <end position="400"/>
    </location>
</feature>
<feature type="transmembrane region" description="Helical" evidence="2">
    <location>
        <begin position="341"/>
        <end position="361"/>
    </location>
</feature>
<dbReference type="EMBL" id="LT629804">
    <property type="protein sequence ID" value="SDU79621.1"/>
    <property type="molecule type" value="Genomic_DNA"/>
</dbReference>
<keyword evidence="2" id="KW-0812">Transmembrane</keyword>
<dbReference type="RefSeq" id="WP_091280453.1">
    <property type="nucleotide sequence ID" value="NZ_JABAPK010000002.1"/>
</dbReference>
<keyword evidence="2" id="KW-0472">Membrane</keyword>
<feature type="transmembrane region" description="Helical" evidence="2">
    <location>
        <begin position="227"/>
        <end position="250"/>
    </location>
</feature>
<feature type="transmembrane region" description="Helical" evidence="2">
    <location>
        <begin position="130"/>
        <end position="149"/>
    </location>
</feature>
<feature type="transmembrane region" description="Helical" evidence="2">
    <location>
        <begin position="104"/>
        <end position="123"/>
    </location>
</feature>
<feature type="transmembrane region" description="Helical" evidence="2">
    <location>
        <begin position="169"/>
        <end position="190"/>
    </location>
</feature>
<feature type="compositionally biased region" description="Basic and acidic residues" evidence="1">
    <location>
        <begin position="391"/>
        <end position="400"/>
    </location>
</feature>
<sequence>MNTHIDLSRYWYIFRGGIAAPFFSWFGVFLVVMVFYTLNASAQMMGDIVWQSAAFFATGWWTTIFGGAVSVGGASLTLMPLLLTGVVMYASYQSWRGRDLETWFDVLAAALSWPAVIAVLSLAGRAPGDWWFALIGSFILAGLTAMWSARETLLYCLPWWSYVDRAWKYARWLSFFMLGAACGVTLLFILIRIGTISEIHGYYLTGVTGTIGLILLQLVYFPALVVWFFSWLVGAGFAVGTGTNFSIFGVESGPLPAIPVFGALPAPGEKMLWLFIVLVVLACLSGVVVARKLVPTTTLSTQLVDATLAVVLSALVVSIMSFMALGAIGPGRMAETGPVPALTAAFTLMSIGLPFLLGVGLSHPTTLGFVKEHVRRDTTKPVLPDEAAESSAEKGEVSHD</sequence>
<keyword evidence="2" id="KW-1133">Transmembrane helix</keyword>
<evidence type="ECO:0000313" key="4">
    <source>
        <dbReference type="Proteomes" id="UP000214355"/>
    </source>
</evidence>
<proteinExistence type="predicted"/>
<organism evidence="3 4">
    <name type="scientific">Arcanobacterium phocae</name>
    <dbReference type="NCBI Taxonomy" id="131112"/>
    <lineage>
        <taxon>Bacteria</taxon>
        <taxon>Bacillati</taxon>
        <taxon>Actinomycetota</taxon>
        <taxon>Actinomycetes</taxon>
        <taxon>Actinomycetales</taxon>
        <taxon>Actinomycetaceae</taxon>
        <taxon>Arcanobacterium</taxon>
    </lineage>
</organism>
<dbReference type="Pfam" id="PF19877">
    <property type="entry name" value="DUF6350"/>
    <property type="match status" value="1"/>
</dbReference>
<evidence type="ECO:0000256" key="1">
    <source>
        <dbReference type="SAM" id="MobiDB-lite"/>
    </source>
</evidence>
<dbReference type="Proteomes" id="UP000214355">
    <property type="component" value="Chromosome I"/>
</dbReference>
<feature type="transmembrane region" description="Helical" evidence="2">
    <location>
        <begin position="306"/>
        <end position="329"/>
    </location>
</feature>
<feature type="transmembrane region" description="Helical" evidence="2">
    <location>
        <begin position="271"/>
        <end position="294"/>
    </location>
</feature>
<dbReference type="InterPro" id="IPR045931">
    <property type="entry name" value="DUF6350"/>
</dbReference>
<name>A0A1H2LGB2_9ACTO</name>
<dbReference type="OrthoDB" id="3742900at2"/>
<evidence type="ECO:0000256" key="2">
    <source>
        <dbReference type="SAM" id="Phobius"/>
    </source>
</evidence>
<protein>
    <submittedName>
        <fullName evidence="3">Uncharacterized protein</fullName>
    </submittedName>
</protein>
<reference evidence="4" key="1">
    <citation type="submission" date="2016-10" db="EMBL/GenBank/DDBJ databases">
        <authorList>
            <person name="Varghese N."/>
            <person name="Submissions S."/>
        </authorList>
    </citation>
    <scope>NUCLEOTIDE SEQUENCE [LARGE SCALE GENOMIC DNA]</scope>
    <source>
        <strain evidence="4">DSM 10002</strain>
    </source>
</reference>
<evidence type="ECO:0000313" key="3">
    <source>
        <dbReference type="EMBL" id="SDU79621.1"/>
    </source>
</evidence>
<gene>
    <name evidence="3" type="ORF">SAMN04489737_0947</name>
</gene>
<dbReference type="AlphaFoldDB" id="A0A1H2LGB2"/>
<dbReference type="STRING" id="131112.SAMN04489737_0947"/>
<dbReference type="GeneID" id="65344685"/>
<accession>A0A1H2LGB2</accession>